<accession>A0A830GGV4</accession>
<evidence type="ECO:0000256" key="5">
    <source>
        <dbReference type="ARBA" id="ARBA00023136"/>
    </source>
</evidence>
<feature type="transmembrane region" description="Helical" evidence="6">
    <location>
        <begin position="216"/>
        <end position="243"/>
    </location>
</feature>
<evidence type="ECO:0000256" key="2">
    <source>
        <dbReference type="ARBA" id="ARBA00009773"/>
    </source>
</evidence>
<keyword evidence="4 6" id="KW-1133">Transmembrane helix</keyword>
<evidence type="ECO:0000313" key="7">
    <source>
        <dbReference type="EMBL" id="GGN26676.1"/>
    </source>
</evidence>
<reference evidence="7 8" key="1">
    <citation type="journal article" date="2019" name="Int. J. Syst. Evol. Microbiol.">
        <title>The Global Catalogue of Microorganisms (GCM) 10K type strain sequencing project: providing services to taxonomists for standard genome sequencing and annotation.</title>
        <authorList>
            <consortium name="The Broad Institute Genomics Platform"/>
            <consortium name="The Broad Institute Genome Sequencing Center for Infectious Disease"/>
            <person name="Wu L."/>
            <person name="Ma J."/>
        </authorList>
    </citation>
    <scope>NUCLEOTIDE SEQUENCE [LARGE SCALE GENOMIC DNA]</scope>
    <source>
        <strain evidence="7 8">JCM 16331</strain>
    </source>
</reference>
<feature type="transmembrane region" description="Helical" evidence="6">
    <location>
        <begin position="130"/>
        <end position="154"/>
    </location>
</feature>
<comment type="caution">
    <text evidence="7">The sequence shown here is derived from an EMBL/GenBank/DDBJ whole genome shotgun (WGS) entry which is preliminary data.</text>
</comment>
<dbReference type="GO" id="GO:0016020">
    <property type="term" value="C:membrane"/>
    <property type="evidence" value="ECO:0007669"/>
    <property type="project" value="UniProtKB-SubCell"/>
</dbReference>
<evidence type="ECO:0000313" key="8">
    <source>
        <dbReference type="Proteomes" id="UP000608850"/>
    </source>
</evidence>
<proteinExistence type="inferred from homology"/>
<dbReference type="Pfam" id="PF01594">
    <property type="entry name" value="AI-2E_transport"/>
    <property type="match status" value="1"/>
</dbReference>
<comment type="similarity">
    <text evidence="2">Belongs to the autoinducer-2 exporter (AI-2E) (TC 2.A.86) family.</text>
</comment>
<feature type="transmembrane region" description="Helical" evidence="6">
    <location>
        <begin position="58"/>
        <end position="83"/>
    </location>
</feature>
<feature type="transmembrane region" description="Helical" evidence="6">
    <location>
        <begin position="90"/>
        <end position="110"/>
    </location>
</feature>
<comment type="subcellular location">
    <subcellularLocation>
        <location evidence="1">Membrane</location>
        <topology evidence="1">Multi-pass membrane protein</topology>
    </subcellularLocation>
</comment>
<dbReference type="InterPro" id="IPR002549">
    <property type="entry name" value="AI-2E-like"/>
</dbReference>
<protein>
    <submittedName>
        <fullName evidence="7">AI-2E family transporter</fullName>
    </submittedName>
</protein>
<sequence>MPYARRTVLIALLALIASLALVVLAGVLGTVVFATTVAYLLAPVYYRIEDRGLDPWWAAATTAVGAAVVSLVPATAFVYLLYVRSSGVLAFIRALPDSFGLSIAGVVYTIDVSTLTATVEGVLRDITLSVLGSLPVLGIKFTLFGVLVFGLLVAHEDAESAVLAAVPLRYHDVVAALSDRARETLYAIYVLQAATAAVTAAIAVPVFWLLGFTYPVTLALVCGVLQFLPVVGPSLVVLGLALYRLSVGDVTGAIAVLVVAGTLVAWLPDPLVRPRLSRHTARIPGSLYFVGFTGGLLTVGALGVIVGPLAVALLVETVSLLADEEGKHRG</sequence>
<organism evidence="7 8">
    <name type="scientific">Halarchaeum nitratireducens</name>
    <dbReference type="NCBI Taxonomy" id="489913"/>
    <lineage>
        <taxon>Archaea</taxon>
        <taxon>Methanobacteriati</taxon>
        <taxon>Methanobacteriota</taxon>
        <taxon>Stenosarchaea group</taxon>
        <taxon>Halobacteria</taxon>
        <taxon>Halobacteriales</taxon>
        <taxon>Halobacteriaceae</taxon>
    </lineage>
</organism>
<dbReference type="AlphaFoldDB" id="A0A830GGV4"/>
<dbReference type="RefSeq" id="WP_188880170.1">
    <property type="nucleotide sequence ID" value="NZ_BMOQ01000013.1"/>
</dbReference>
<evidence type="ECO:0000256" key="6">
    <source>
        <dbReference type="SAM" id="Phobius"/>
    </source>
</evidence>
<dbReference type="EMBL" id="BMOQ01000013">
    <property type="protein sequence ID" value="GGN26676.1"/>
    <property type="molecule type" value="Genomic_DNA"/>
</dbReference>
<dbReference type="PANTHER" id="PTHR21716:SF4">
    <property type="entry name" value="TRANSMEMBRANE PROTEIN 245"/>
    <property type="match status" value="1"/>
</dbReference>
<dbReference type="OrthoDB" id="137390at2157"/>
<feature type="transmembrane region" description="Helical" evidence="6">
    <location>
        <begin position="186"/>
        <end position="210"/>
    </location>
</feature>
<feature type="transmembrane region" description="Helical" evidence="6">
    <location>
        <begin position="287"/>
        <end position="315"/>
    </location>
</feature>
<keyword evidence="5 6" id="KW-0472">Membrane</keyword>
<name>A0A830GGV4_9EURY</name>
<keyword evidence="3 6" id="KW-0812">Transmembrane</keyword>
<evidence type="ECO:0000256" key="4">
    <source>
        <dbReference type="ARBA" id="ARBA00022989"/>
    </source>
</evidence>
<gene>
    <name evidence="7" type="ORF">GCM10009021_31340</name>
</gene>
<keyword evidence="8" id="KW-1185">Reference proteome</keyword>
<dbReference type="Proteomes" id="UP000608850">
    <property type="component" value="Unassembled WGS sequence"/>
</dbReference>
<evidence type="ECO:0000256" key="1">
    <source>
        <dbReference type="ARBA" id="ARBA00004141"/>
    </source>
</evidence>
<dbReference type="PANTHER" id="PTHR21716">
    <property type="entry name" value="TRANSMEMBRANE PROTEIN"/>
    <property type="match status" value="1"/>
</dbReference>
<evidence type="ECO:0000256" key="3">
    <source>
        <dbReference type="ARBA" id="ARBA00022692"/>
    </source>
</evidence>
<feature type="transmembrane region" description="Helical" evidence="6">
    <location>
        <begin position="250"/>
        <end position="267"/>
    </location>
</feature>